<keyword evidence="2" id="KW-1133">Transmembrane helix</keyword>
<feature type="transmembrane region" description="Helical" evidence="2">
    <location>
        <begin position="33"/>
        <end position="50"/>
    </location>
</feature>
<dbReference type="PANTHER" id="PTHR43798">
    <property type="entry name" value="MONOACYLGLYCEROL LIPASE"/>
    <property type="match status" value="1"/>
</dbReference>
<keyword evidence="4" id="KW-0378">Hydrolase</keyword>
<keyword evidence="5" id="KW-1185">Reference proteome</keyword>
<dbReference type="Pfam" id="PF00561">
    <property type="entry name" value="Abhydrolase_1"/>
    <property type="match status" value="1"/>
</dbReference>
<feature type="domain" description="AB hydrolase-1" evidence="3">
    <location>
        <begin position="84"/>
        <end position="314"/>
    </location>
</feature>
<evidence type="ECO:0000256" key="1">
    <source>
        <dbReference type="SAM" id="MobiDB-lite"/>
    </source>
</evidence>
<keyword evidence="2" id="KW-0472">Membrane</keyword>
<dbReference type="EMBL" id="BAABJO010000071">
    <property type="protein sequence ID" value="GAA5143229.1"/>
    <property type="molecule type" value="Genomic_DNA"/>
</dbReference>
<evidence type="ECO:0000313" key="4">
    <source>
        <dbReference type="EMBL" id="GAA5143229.1"/>
    </source>
</evidence>
<dbReference type="GO" id="GO:0016787">
    <property type="term" value="F:hydrolase activity"/>
    <property type="evidence" value="ECO:0007669"/>
    <property type="project" value="UniProtKB-KW"/>
</dbReference>
<proteinExistence type="predicted"/>
<evidence type="ECO:0000313" key="5">
    <source>
        <dbReference type="Proteomes" id="UP001500804"/>
    </source>
</evidence>
<dbReference type="Gene3D" id="3.40.50.1820">
    <property type="entry name" value="alpha/beta hydrolase"/>
    <property type="match status" value="1"/>
</dbReference>
<name>A0ABP9PGI2_9PSEU</name>
<gene>
    <name evidence="4" type="ORF">GCM10023320_84230</name>
</gene>
<protein>
    <submittedName>
        <fullName evidence="4">Alpha/beta fold hydrolase</fullName>
    </submittedName>
</protein>
<dbReference type="Proteomes" id="UP001500804">
    <property type="component" value="Unassembled WGS sequence"/>
</dbReference>
<feature type="compositionally biased region" description="Basic and acidic residues" evidence="1">
    <location>
        <begin position="7"/>
        <end position="16"/>
    </location>
</feature>
<dbReference type="PANTHER" id="PTHR43798:SF5">
    <property type="entry name" value="MONOACYLGLYCEROL LIPASE ABHD6"/>
    <property type="match status" value="1"/>
</dbReference>
<evidence type="ECO:0000259" key="3">
    <source>
        <dbReference type="Pfam" id="PF00561"/>
    </source>
</evidence>
<sequence>MGETTTPEDHSGHDAARGSARGRRVGSRRRRRITLLAIGGLAVLLAWNTVAVRTETADASGEQIVRLPGGDIHVVQDGPPGAHTVVLLHGLGGSTAWWDPVLPALRNLHVVRVDLLGHGGSAKPADGYSVADQARRVGAVLDRLGVRNATVVGHSTGGTVATSLAEQRRDLVAAITLIDTGPQMDRFLGDSVAGRLVTAPVVGELIWRLRTDGTIRSALSTAFTREVQIPDQIIADVRRMTYRSLDATDEASTAYLDERPMPDRLAVLGLPALVIFGAQDRRWQPNSAQDYRRDLNARIEILDGVGHTPMIEAPDTTGALLHDFADETTPR</sequence>
<dbReference type="SUPFAM" id="SSF53474">
    <property type="entry name" value="alpha/beta-Hydrolases"/>
    <property type="match status" value="1"/>
</dbReference>
<dbReference type="RefSeq" id="WP_345613654.1">
    <property type="nucleotide sequence ID" value="NZ_BAABJO010000071.1"/>
</dbReference>
<accession>A0ABP9PGI2</accession>
<dbReference type="InterPro" id="IPR029058">
    <property type="entry name" value="AB_hydrolase_fold"/>
</dbReference>
<evidence type="ECO:0000256" key="2">
    <source>
        <dbReference type="SAM" id="Phobius"/>
    </source>
</evidence>
<dbReference type="InterPro" id="IPR000073">
    <property type="entry name" value="AB_hydrolase_1"/>
</dbReference>
<organism evidence="4 5">
    <name type="scientific">Pseudonocardia adelaidensis</name>
    <dbReference type="NCBI Taxonomy" id="648754"/>
    <lineage>
        <taxon>Bacteria</taxon>
        <taxon>Bacillati</taxon>
        <taxon>Actinomycetota</taxon>
        <taxon>Actinomycetes</taxon>
        <taxon>Pseudonocardiales</taxon>
        <taxon>Pseudonocardiaceae</taxon>
        <taxon>Pseudonocardia</taxon>
    </lineage>
</organism>
<reference evidence="5" key="1">
    <citation type="journal article" date="2019" name="Int. J. Syst. Evol. Microbiol.">
        <title>The Global Catalogue of Microorganisms (GCM) 10K type strain sequencing project: providing services to taxonomists for standard genome sequencing and annotation.</title>
        <authorList>
            <consortium name="The Broad Institute Genomics Platform"/>
            <consortium name="The Broad Institute Genome Sequencing Center for Infectious Disease"/>
            <person name="Wu L."/>
            <person name="Ma J."/>
        </authorList>
    </citation>
    <scope>NUCLEOTIDE SEQUENCE [LARGE SCALE GENOMIC DNA]</scope>
    <source>
        <strain evidence="5">JCM 18302</strain>
    </source>
</reference>
<feature type="region of interest" description="Disordered" evidence="1">
    <location>
        <begin position="1"/>
        <end position="25"/>
    </location>
</feature>
<comment type="caution">
    <text evidence="4">The sequence shown here is derived from an EMBL/GenBank/DDBJ whole genome shotgun (WGS) entry which is preliminary data.</text>
</comment>
<keyword evidence="2" id="KW-0812">Transmembrane</keyword>
<dbReference type="InterPro" id="IPR050266">
    <property type="entry name" value="AB_hydrolase_sf"/>
</dbReference>